<keyword evidence="5" id="KW-1185">Reference proteome</keyword>
<dbReference type="InterPro" id="IPR021744">
    <property type="entry name" value="CbiG_N"/>
</dbReference>
<dbReference type="SUPFAM" id="SSF159672">
    <property type="entry name" value="CbiG N-terminal domain-like"/>
    <property type="match status" value="1"/>
</dbReference>
<reference evidence="4" key="1">
    <citation type="journal article" date="2023" name="J. Hazard. Mater.">
        <title>Anaerobic biodegradation of pyrene and benzo[a]pyrene by a new sulfate-reducing Desulforamulus aquiferis strain DSA.</title>
        <authorList>
            <person name="Zhang Z."/>
            <person name="Sun J."/>
            <person name="Gong X."/>
            <person name="Wang C."/>
            <person name="Wang H."/>
        </authorList>
    </citation>
    <scope>NUCLEOTIDE SEQUENCE</scope>
    <source>
        <strain evidence="4">DSA</strain>
    </source>
</reference>
<accession>A0AAW7ZAB6</accession>
<organism evidence="4 5">
    <name type="scientific">Desulforamulus aquiferis</name>
    <dbReference type="NCBI Taxonomy" id="1397668"/>
    <lineage>
        <taxon>Bacteria</taxon>
        <taxon>Bacillati</taxon>
        <taxon>Bacillota</taxon>
        <taxon>Clostridia</taxon>
        <taxon>Eubacteriales</taxon>
        <taxon>Peptococcaceae</taxon>
        <taxon>Desulforamulus</taxon>
    </lineage>
</organism>
<evidence type="ECO:0000313" key="4">
    <source>
        <dbReference type="EMBL" id="MDO7786355.1"/>
    </source>
</evidence>
<reference evidence="4" key="2">
    <citation type="submission" date="2023-03" db="EMBL/GenBank/DDBJ databases">
        <authorList>
            <person name="Zhang Z."/>
        </authorList>
    </citation>
    <scope>NUCLEOTIDE SEQUENCE</scope>
    <source>
        <strain evidence="4">DSA</strain>
    </source>
</reference>
<dbReference type="Pfam" id="PF11760">
    <property type="entry name" value="CbiG_N"/>
    <property type="match status" value="1"/>
</dbReference>
<proteinExistence type="predicted"/>
<evidence type="ECO:0000259" key="2">
    <source>
        <dbReference type="Pfam" id="PF11760"/>
    </source>
</evidence>
<comment type="caution">
    <text evidence="4">The sequence shown here is derived from an EMBL/GenBank/DDBJ whole genome shotgun (WGS) entry which is preliminary data.</text>
</comment>
<feature type="domain" description="Cobalamin biosynthesis central region" evidence="3">
    <location>
        <begin position="143"/>
        <end position="225"/>
    </location>
</feature>
<evidence type="ECO:0000259" key="3">
    <source>
        <dbReference type="Pfam" id="PF11761"/>
    </source>
</evidence>
<evidence type="ECO:0000313" key="5">
    <source>
        <dbReference type="Proteomes" id="UP001172911"/>
    </source>
</evidence>
<dbReference type="Proteomes" id="UP001172911">
    <property type="component" value="Unassembled WGS sequence"/>
</dbReference>
<protein>
    <submittedName>
        <fullName evidence="4">Cobalt-precorrin 5A hydrolase</fullName>
    </submittedName>
</protein>
<feature type="domain" description="CobE/GbiG C-terminal" evidence="1">
    <location>
        <begin position="228"/>
        <end position="346"/>
    </location>
</feature>
<dbReference type="EMBL" id="JARPTC010000004">
    <property type="protein sequence ID" value="MDO7786355.1"/>
    <property type="molecule type" value="Genomic_DNA"/>
</dbReference>
<sequence length="354" mass="38831">MATEKENRIAVFALTRGGVELGEALGRLFSDIQLMVPSRFKSRQFVQETVFFDDWNGAVREAFKKYRQLVFIMATGIVVRTLAPLLESKYTDPGVVVLDERGSFAISLLSGHLGGANALANKLSRALKCTPVITTATDVNGVIALDSLAADLECRIYPRSQLKVFNRLLAEGERIPLFSQWPLKHNLGEGLKYIPGTMISKEGVGVYITNRLLPPDNEARLILRPRNLVAGVGCRKGVSRDLIVSALKRAFRLGGLSLLSLKCLASIDIKMKEIGLCQGAEYFKVPLVQVDRENIEELTGQYTPSDFVKEIIGVGGVCEPASMIASGMGKIVVPKQKLGPVTVALAEEKLWWWA</sequence>
<evidence type="ECO:0000259" key="1">
    <source>
        <dbReference type="Pfam" id="PF01890"/>
    </source>
</evidence>
<dbReference type="InterPro" id="IPR002750">
    <property type="entry name" value="CobE/GbiG_C"/>
</dbReference>
<dbReference type="Gene3D" id="3.40.50.11220">
    <property type="match status" value="1"/>
</dbReference>
<dbReference type="InterPro" id="IPR052553">
    <property type="entry name" value="CbiG_hydrolase"/>
</dbReference>
<dbReference type="GO" id="GO:0009236">
    <property type="term" value="P:cobalamin biosynthetic process"/>
    <property type="evidence" value="ECO:0007669"/>
    <property type="project" value="InterPro"/>
</dbReference>
<dbReference type="InterPro" id="IPR021745">
    <property type="entry name" value="CbiG_mid"/>
</dbReference>
<dbReference type="GO" id="GO:0016787">
    <property type="term" value="F:hydrolase activity"/>
    <property type="evidence" value="ECO:0007669"/>
    <property type="project" value="UniProtKB-KW"/>
</dbReference>
<keyword evidence="4" id="KW-0378">Hydrolase</keyword>
<feature type="domain" description="Cobalamin synthesis G N-terminal" evidence="2">
    <location>
        <begin position="59"/>
        <end position="138"/>
    </location>
</feature>
<dbReference type="RefSeq" id="WP_304541326.1">
    <property type="nucleotide sequence ID" value="NZ_JARPTC010000004.1"/>
</dbReference>
<dbReference type="InterPro" id="IPR038029">
    <property type="entry name" value="GbiG_N_sf"/>
</dbReference>
<dbReference type="SUPFAM" id="SSF159664">
    <property type="entry name" value="CobE/GbiG C-terminal domain-like"/>
    <property type="match status" value="1"/>
</dbReference>
<dbReference type="PANTHER" id="PTHR37477:SF1">
    <property type="entry name" value="COBALT-PRECORRIN-5A HYDROLASE"/>
    <property type="match status" value="1"/>
</dbReference>
<name>A0AAW7ZAB6_9FIRM</name>
<dbReference type="InterPro" id="IPR036518">
    <property type="entry name" value="CobE/GbiG_C_sf"/>
</dbReference>
<dbReference type="Pfam" id="PF01890">
    <property type="entry name" value="CbiG_C"/>
    <property type="match status" value="1"/>
</dbReference>
<dbReference type="Pfam" id="PF11761">
    <property type="entry name" value="CbiG_mid"/>
    <property type="match status" value="1"/>
</dbReference>
<gene>
    <name evidence="4" type="ORF">P6N53_03870</name>
</gene>
<dbReference type="AlphaFoldDB" id="A0AAW7ZAB6"/>
<dbReference type="Gene3D" id="3.30.420.180">
    <property type="entry name" value="CobE/GbiG C-terminal domain"/>
    <property type="match status" value="1"/>
</dbReference>
<dbReference type="PANTHER" id="PTHR37477">
    <property type="entry name" value="COBALT-PRECORRIN-5A HYDROLASE"/>
    <property type="match status" value="1"/>
</dbReference>